<protein>
    <submittedName>
        <fullName evidence="1">Uncharacterized protein</fullName>
    </submittedName>
</protein>
<dbReference type="EMBL" id="WTYE01000001">
    <property type="protein sequence ID" value="MXP30883.1"/>
    <property type="molecule type" value="Genomic_DNA"/>
</dbReference>
<evidence type="ECO:0000313" key="1">
    <source>
        <dbReference type="EMBL" id="MXP30883.1"/>
    </source>
</evidence>
<dbReference type="RefSeq" id="WP_160778384.1">
    <property type="nucleotide sequence ID" value="NZ_BAAAZF010000001.1"/>
</dbReference>
<dbReference type="Proteomes" id="UP000446786">
    <property type="component" value="Unassembled WGS sequence"/>
</dbReference>
<proteinExistence type="predicted"/>
<dbReference type="OrthoDB" id="543755at2"/>
<reference evidence="1 3" key="1">
    <citation type="submission" date="2019-12" db="EMBL/GenBank/DDBJ databases">
        <title>Genomic-based taxomic classification of the family Erythrobacteraceae.</title>
        <authorList>
            <person name="Xu L."/>
        </authorList>
    </citation>
    <scope>NUCLEOTIDE SEQUENCE [LARGE SCALE GENOMIC DNA]</scope>
    <source>
        <strain evidence="1 3">JCM 16677</strain>
    </source>
</reference>
<organism evidence="1 3">
    <name type="scientific">Parerythrobacter jejuensis</name>
    <dbReference type="NCBI Taxonomy" id="795812"/>
    <lineage>
        <taxon>Bacteria</taxon>
        <taxon>Pseudomonadati</taxon>
        <taxon>Pseudomonadota</taxon>
        <taxon>Alphaproteobacteria</taxon>
        <taxon>Sphingomonadales</taxon>
        <taxon>Erythrobacteraceae</taxon>
        <taxon>Parerythrobacter</taxon>
    </lineage>
</organism>
<dbReference type="EMBL" id="WTYE01000001">
    <property type="protein sequence ID" value="MXP33643.1"/>
    <property type="molecule type" value="Genomic_DNA"/>
</dbReference>
<evidence type="ECO:0000313" key="2">
    <source>
        <dbReference type="EMBL" id="MXP33643.1"/>
    </source>
</evidence>
<keyword evidence="3" id="KW-1185">Reference proteome</keyword>
<accession>A0A845ANY0</accession>
<dbReference type="AlphaFoldDB" id="A0A845ANY0"/>
<comment type="caution">
    <text evidence="1">The sequence shown here is derived from an EMBL/GenBank/DDBJ whole genome shotgun (WGS) entry which is preliminary data.</text>
</comment>
<evidence type="ECO:0000313" key="3">
    <source>
        <dbReference type="Proteomes" id="UP000446786"/>
    </source>
</evidence>
<gene>
    <name evidence="1" type="ORF">GRI94_03490</name>
    <name evidence="2" type="ORF">GRI94_17580</name>
</gene>
<name>A0A845ANY0_9SPHN</name>
<sequence>MTIEVPMLRGAVAFSHRLVAAAKAHGEHRSRAFRRANWSWRNAAAFYEAEANLFLADPDAYLAQAAGPPSVLEDVFPRRVPNKVVVRTIVKVVAHSLFALFGALKRRRITNGDWTYRKAYVDDIELAFDADEGVVWRAVYPFPISLGRQWRYLRYLRRNGLRYFLDGNRYGLGDTLGFLRRRNYESLARLEARSELRRAIRIAARPPSLVQLSDEFNIGSLHFARYLSRKNILTHNVAHGVGKYFPVHAYAKFDTLIDRQEAYYTASVPCEYGRHTINAAFDTAPDVSKSGPEKAVVIVSQDFGNELTFIAQSERQLVTELRRLAADEPDIALMFKPHPNYRNPKAPDGFAMVQSINEIQSLPDPILLSLYSTTHIDPRFQGRKFLIRTETIRPEILYDDPDRIIDVDKISTVIRSEYQ</sequence>